<comment type="caution">
    <text evidence="1">The sequence shown here is derived from an EMBL/GenBank/DDBJ whole genome shotgun (WGS) entry which is preliminary data.</text>
</comment>
<evidence type="ECO:0000313" key="1">
    <source>
        <dbReference type="EMBL" id="KAL0300492.1"/>
    </source>
</evidence>
<dbReference type="AlphaFoldDB" id="A0AAW2K1J1"/>
<accession>A0AAW2K1J1</accession>
<sequence>MEDKLGCLLWFRLLPEVSNDIVETRKELERLAAHEETDWKHRNKVLWLWEGDRNTRFFLRWASTRFQKNLIKKFKNSKGALVTMEEGIQSFILVHFGHVYASSRPLLDAIAKGTEHLRAGVDFSMPEELPQPYTALEVKQTLFQMAPLKSLEPD</sequence>
<organism evidence="1">
    <name type="scientific">Sesamum angustifolium</name>
    <dbReference type="NCBI Taxonomy" id="2727405"/>
    <lineage>
        <taxon>Eukaryota</taxon>
        <taxon>Viridiplantae</taxon>
        <taxon>Streptophyta</taxon>
        <taxon>Embryophyta</taxon>
        <taxon>Tracheophyta</taxon>
        <taxon>Spermatophyta</taxon>
        <taxon>Magnoliopsida</taxon>
        <taxon>eudicotyledons</taxon>
        <taxon>Gunneridae</taxon>
        <taxon>Pentapetalae</taxon>
        <taxon>asterids</taxon>
        <taxon>lamiids</taxon>
        <taxon>Lamiales</taxon>
        <taxon>Pedaliaceae</taxon>
        <taxon>Sesamum</taxon>
    </lineage>
</organism>
<gene>
    <name evidence="1" type="ORF">Sangu_3117400</name>
</gene>
<feature type="non-terminal residue" evidence="1">
    <location>
        <position position="154"/>
    </location>
</feature>
<protein>
    <submittedName>
        <fullName evidence="1">Uncharacterized protein</fullName>
    </submittedName>
</protein>
<name>A0AAW2K1J1_9LAMI</name>
<proteinExistence type="predicted"/>
<reference evidence="1" key="1">
    <citation type="submission" date="2020-06" db="EMBL/GenBank/DDBJ databases">
        <authorList>
            <person name="Li T."/>
            <person name="Hu X."/>
            <person name="Zhang T."/>
            <person name="Song X."/>
            <person name="Zhang H."/>
            <person name="Dai N."/>
            <person name="Sheng W."/>
            <person name="Hou X."/>
            <person name="Wei L."/>
        </authorList>
    </citation>
    <scope>NUCLEOTIDE SEQUENCE</scope>
    <source>
        <strain evidence="1">G01</strain>
        <tissue evidence="1">Leaf</tissue>
    </source>
</reference>
<reference evidence="1" key="2">
    <citation type="journal article" date="2024" name="Plant">
        <title>Genomic evolution and insights into agronomic trait innovations of Sesamum species.</title>
        <authorList>
            <person name="Miao H."/>
            <person name="Wang L."/>
            <person name="Qu L."/>
            <person name="Liu H."/>
            <person name="Sun Y."/>
            <person name="Le M."/>
            <person name="Wang Q."/>
            <person name="Wei S."/>
            <person name="Zheng Y."/>
            <person name="Lin W."/>
            <person name="Duan Y."/>
            <person name="Cao H."/>
            <person name="Xiong S."/>
            <person name="Wang X."/>
            <person name="Wei L."/>
            <person name="Li C."/>
            <person name="Ma Q."/>
            <person name="Ju M."/>
            <person name="Zhao R."/>
            <person name="Li G."/>
            <person name="Mu C."/>
            <person name="Tian Q."/>
            <person name="Mei H."/>
            <person name="Zhang T."/>
            <person name="Gao T."/>
            <person name="Zhang H."/>
        </authorList>
    </citation>
    <scope>NUCLEOTIDE SEQUENCE</scope>
    <source>
        <strain evidence="1">G01</strain>
    </source>
</reference>
<dbReference type="EMBL" id="JACGWK010000317">
    <property type="protein sequence ID" value="KAL0300492.1"/>
    <property type="molecule type" value="Genomic_DNA"/>
</dbReference>